<keyword evidence="2" id="KW-1185">Reference proteome</keyword>
<dbReference type="EMBL" id="JOJR01000156">
    <property type="protein sequence ID" value="RCN43479.1"/>
    <property type="molecule type" value="Genomic_DNA"/>
</dbReference>
<dbReference type="OrthoDB" id="5802353at2759"/>
<evidence type="ECO:0000313" key="2">
    <source>
        <dbReference type="Proteomes" id="UP000252519"/>
    </source>
</evidence>
<proteinExistence type="predicted"/>
<dbReference type="AlphaFoldDB" id="A0A368GJP3"/>
<comment type="caution">
    <text evidence="1">The sequence shown here is derived from an EMBL/GenBank/DDBJ whole genome shotgun (WGS) entry which is preliminary data.</text>
</comment>
<gene>
    <name evidence="1" type="ORF">ANCCAN_10541</name>
</gene>
<reference evidence="1 2" key="1">
    <citation type="submission" date="2014-10" db="EMBL/GenBank/DDBJ databases">
        <title>Draft genome of the hookworm Ancylostoma caninum.</title>
        <authorList>
            <person name="Mitreva M."/>
        </authorList>
    </citation>
    <scope>NUCLEOTIDE SEQUENCE [LARGE SCALE GENOMIC DNA]</scope>
    <source>
        <strain evidence="1 2">Baltimore</strain>
    </source>
</reference>
<accession>A0A368GJP3</accession>
<organism evidence="1 2">
    <name type="scientific">Ancylostoma caninum</name>
    <name type="common">Dog hookworm</name>
    <dbReference type="NCBI Taxonomy" id="29170"/>
    <lineage>
        <taxon>Eukaryota</taxon>
        <taxon>Metazoa</taxon>
        <taxon>Ecdysozoa</taxon>
        <taxon>Nematoda</taxon>
        <taxon>Chromadorea</taxon>
        <taxon>Rhabditida</taxon>
        <taxon>Rhabditina</taxon>
        <taxon>Rhabditomorpha</taxon>
        <taxon>Strongyloidea</taxon>
        <taxon>Ancylostomatidae</taxon>
        <taxon>Ancylostomatinae</taxon>
        <taxon>Ancylostoma</taxon>
    </lineage>
</organism>
<name>A0A368GJP3_ANCCA</name>
<dbReference type="Proteomes" id="UP000252519">
    <property type="component" value="Unassembled WGS sequence"/>
</dbReference>
<protein>
    <submittedName>
        <fullName evidence="1">Uncharacterized protein</fullName>
    </submittedName>
</protein>
<evidence type="ECO:0000313" key="1">
    <source>
        <dbReference type="EMBL" id="RCN43479.1"/>
    </source>
</evidence>
<sequence length="505" mass="57068">MAKKSNKNKNSSPYWFWFIEVGREQFHRKYGRQYNHDCDDDRALITQLWDPVKEVWDKKVKNRKGDLRGILRELYIEDEILDSEHVCDQKTTHGSSTFELSTTDSKLRINRKLVILLVFVFLCDDVINTNPRNTTTYVPGERMEDVIYWTGSDFLMHRKVSAVFTVIRAQHPNISFLADFSSVVLQFIAVYPYTVAFSSIGDFLVYPAEIAFTHFTLANGTSSCWSKLINFDSSLFYGGGLPAWDQSNVVRNATSLDFPLKQSVGVAPQEVWKMLWERRSARAITVCDASQMLMLDRALFFLASTVGESQLASYREFMSTMVTAQDLVAALALHKANVTRANLPDTLTVECIDQEFKRLRETSRCCSYHQSRPPNHGSRQLCALAKTDVLIDTTCTMCFAGDLANFRALYKADVHSAGIVDVGTSDRGSDQDSIGASTSTTNVVGDTSPDFELEESRRGFVLIYRVVKTVPETSPPREKITVDLTTAISRLLRDPSLLPIDKTRI</sequence>